<feature type="region of interest" description="Disordered" evidence="1">
    <location>
        <begin position="934"/>
        <end position="955"/>
    </location>
</feature>
<feature type="region of interest" description="Disordered" evidence="1">
    <location>
        <begin position="210"/>
        <end position="230"/>
    </location>
</feature>
<keyword evidence="3" id="KW-1185">Reference proteome</keyword>
<reference evidence="3" key="1">
    <citation type="submission" date="2010-06" db="EMBL/GenBank/DDBJ databases">
        <authorList>
            <person name="Jiang H."/>
            <person name="Abraham K."/>
            <person name="Ali S."/>
            <person name="Alsbrooks S.L."/>
            <person name="Anim B.N."/>
            <person name="Anosike U.S."/>
            <person name="Attaway T."/>
            <person name="Bandaranaike D.P."/>
            <person name="Battles P.K."/>
            <person name="Bell S.N."/>
            <person name="Bell A.V."/>
            <person name="Beltran B."/>
            <person name="Bickham C."/>
            <person name="Bustamante Y."/>
            <person name="Caleb T."/>
            <person name="Canada A."/>
            <person name="Cardenas V."/>
            <person name="Carter K."/>
            <person name="Chacko J."/>
            <person name="Chandrabose M.N."/>
            <person name="Chavez D."/>
            <person name="Chavez A."/>
            <person name="Chen L."/>
            <person name="Chu H.-S."/>
            <person name="Claassen K.J."/>
            <person name="Cockrell R."/>
            <person name="Collins M."/>
            <person name="Cooper J.A."/>
            <person name="Cree A."/>
            <person name="Curry S.M."/>
            <person name="Da Y."/>
            <person name="Dao M.D."/>
            <person name="Das B."/>
            <person name="Davila M.-L."/>
            <person name="Davy-Carroll L."/>
            <person name="Denson S."/>
            <person name="Dinh H."/>
            <person name="Ebong V.E."/>
            <person name="Edwards J.R."/>
            <person name="Egan A."/>
            <person name="El-Daye J."/>
            <person name="Escobedo L."/>
            <person name="Fernandez S."/>
            <person name="Fernando P.R."/>
            <person name="Flagg N."/>
            <person name="Forbes L.D."/>
            <person name="Fowler R.G."/>
            <person name="Fu Q."/>
            <person name="Gabisi R.A."/>
            <person name="Ganer J."/>
            <person name="Garbino Pronczuk A."/>
            <person name="Garcia R.M."/>
            <person name="Garner T."/>
            <person name="Garrett T.E."/>
            <person name="Gonzalez D.A."/>
            <person name="Hamid H."/>
            <person name="Hawkins E.S."/>
            <person name="Hirani K."/>
            <person name="Hogues M.E."/>
            <person name="Hollins B."/>
            <person name="Hsiao C.-H."/>
            <person name="Jabil R."/>
            <person name="James M.L."/>
            <person name="Jhangiani S.N."/>
            <person name="Johnson B."/>
            <person name="Johnson Q."/>
            <person name="Joshi V."/>
            <person name="Kalu J.B."/>
            <person name="Kam C."/>
            <person name="Kashfia A."/>
            <person name="Keebler J."/>
            <person name="Kisamo H."/>
            <person name="Kovar C.L."/>
            <person name="Lago L.A."/>
            <person name="Lai C.-Y."/>
            <person name="Laidlaw J."/>
            <person name="Lara F."/>
            <person name="Le T.-K."/>
            <person name="Lee S.L."/>
            <person name="Legall F.H."/>
            <person name="Lemon S.J."/>
            <person name="Lewis L.R."/>
            <person name="Li B."/>
            <person name="Liu Y."/>
            <person name="Liu Y.-S."/>
            <person name="Lopez J."/>
            <person name="Lozado R.J."/>
            <person name="Lu J."/>
            <person name="Madu R.C."/>
            <person name="Maheshwari M."/>
            <person name="Maheshwari R."/>
            <person name="Malloy K."/>
            <person name="Martinez E."/>
            <person name="Mathew T."/>
            <person name="Mercado I.C."/>
            <person name="Mercado C."/>
            <person name="Meyer B."/>
            <person name="Montgomery K."/>
            <person name="Morgan M.B."/>
            <person name="Munidasa M."/>
            <person name="Nazareth L.V."/>
            <person name="Nelson J."/>
            <person name="Ng B.M."/>
            <person name="Nguyen N.B."/>
            <person name="Nguyen P.Q."/>
            <person name="Nguyen T."/>
            <person name="Obregon M."/>
            <person name="Okwuonu G.O."/>
            <person name="Onwere C.G."/>
            <person name="Orozco G."/>
            <person name="Parra A."/>
            <person name="Patel S."/>
            <person name="Patil S."/>
            <person name="Perez A."/>
            <person name="Perez Y."/>
            <person name="Pham C."/>
            <person name="Primus E.L."/>
            <person name="Pu L.-L."/>
            <person name="Puazo M."/>
            <person name="Qin X."/>
            <person name="Quiroz J.B."/>
            <person name="Reese J."/>
            <person name="Richards S."/>
            <person name="Rives C.M."/>
            <person name="Robberts R."/>
            <person name="Ruiz S.J."/>
            <person name="Ruiz M.J."/>
            <person name="Santibanez J."/>
            <person name="Schneider B.W."/>
            <person name="Sisson I."/>
            <person name="Smith M."/>
            <person name="Sodergren E."/>
            <person name="Song X.-Z."/>
            <person name="Song B.B."/>
            <person name="Summersgill H."/>
            <person name="Thelus R."/>
            <person name="Thornton R.D."/>
            <person name="Trejos Z.Y."/>
            <person name="Usmani K."/>
            <person name="Vattathil S."/>
            <person name="Villasana D."/>
            <person name="Walker D.L."/>
            <person name="Wang S."/>
            <person name="Wang K."/>
            <person name="White C.S."/>
            <person name="Williams A.C."/>
            <person name="Williamson J."/>
            <person name="Wilson K."/>
            <person name="Woghiren I.O."/>
            <person name="Woodworth J.R."/>
            <person name="Worley K.C."/>
            <person name="Wright R.A."/>
            <person name="Wu W."/>
            <person name="Young L."/>
            <person name="Zhang L."/>
            <person name="Zhang J."/>
            <person name="Zhu Y."/>
            <person name="Muzny D.M."/>
            <person name="Weinstock G."/>
            <person name="Gibbs R.A."/>
        </authorList>
    </citation>
    <scope>NUCLEOTIDE SEQUENCE [LARGE SCALE GENOMIC DNA]</scope>
    <source>
        <strain evidence="3">LSR1</strain>
    </source>
</reference>
<sequence length="1277" mass="144262">MLKCVHSIFLKMMDPNNLPHHVYLHKDHKFRLKLGFYAAPSNPKAFSKAIRDELHNLRFTYCSDLNGLIMGFGKISSNELIPADIRHCINVVVNVDVYIFKPPVGSIIEAVVNQTSDNHVSCLVHNLFNVSIVRPENEPCEQWSGSKIKKDDKIDVKVLSFDLTKKLPHITGEIIKKNDDCYDSNKIKNSSFTKSSSTKNIVSDFTKSFNESTASPSAYSSNDSECSDEQNNMITESKICADESAKVSPLLINTTIKQVQKENTAVSFSKFSSSDSESSDEIDNILSSKIWADESIKVSPLSINTTIKPAQKEDIAVSSSKLSSSDSESSAEINNMITSPKICEDKSTKKSPVSTNTTIQHQDTADSSSECSSSNSEFSTKIQVELTNFEECDKNKSTSTSSHIRANINNSKHIESPLYSSTPILNSENSVNSINLIRNKQLEQLKKHLAKNCIGKQKSLASVKVPNQFAKDKFLKSLNILKNIKNNDNNDNPLEVHAASVNTKDNLGRPDKISHHSNLQGDSGLSDSEHKNISVNKSFSRKSEKSTKTTKRHRKSNEIVDAIINSISLNEVKSNAKITKHFVDSNNECSNDEKEENTIYTQHKHNLDEGLIINRKYCNEPAVKNSLTLNLSTKNIRREDTPQKKNTDDNENQIKNKISKKCSNVTLSMISDSDSNCSKDLKSNVKNLSHTTDFNKEIENDTSSSDDEIYSKLRQNISKTQINTNHYNEEPKSQSLYYNKVYFSTDESDSSSKLFYNTSKLSSKLVKSNVTNILETDVCNKSNDNNLLSNKKTIKKDKKKKEVNEKSAPPQLSNKIVNKMDIIKHILDKDSSSDSEVTTLKNKTSDEKKKKGEVSRKKSKLNENDGLLNKNISNPFLKIYTENITSSSSDDETFVLNLMKSKKSSGKKKTIPLVNDEEKKNILINQVLTSIKRENKKQKQTLPVSQNNSKASESKKKLFKNDKITKNKPIVKTKNKKDILNILKNSIEEPKPNVSNLNISQKVDSSQLNIQFSSNESTDEEKDVIKKILKKRKLKKTKKAYVPEQSMQINISTRSNEQNEIKEKLHTKSKSQNVSMANEVKSNDIKKKKRPRETKKNLLDSIINALENSSDDAPPKKKKKDHNLTIEESHDSNDKNSVCNLSKVKMKKKKKSKHKDNVSLIDLILKDNKKKTNDSFLESLPKNIESKVDNTLLKVSKKKKKKKSDPVFYETQSTITDKSSKIIDKLEDNNVKLKNSETSKKKTKKLLEDQMKNFMLTQDNTHLDNLYDLLNMHLIQS</sequence>
<dbReference type="KEGG" id="api:100571084"/>
<dbReference type="EnsemblMetazoa" id="XM_008184462.3">
    <property type="protein sequence ID" value="XP_008182684.1"/>
    <property type="gene ID" value="LOC100571084"/>
</dbReference>
<feature type="compositionally biased region" description="Basic and acidic residues" evidence="1">
    <location>
        <begin position="843"/>
        <end position="861"/>
    </location>
</feature>
<feature type="region of interest" description="Disordered" evidence="1">
    <location>
        <begin position="505"/>
        <end position="554"/>
    </location>
</feature>
<reference evidence="2" key="2">
    <citation type="submission" date="2022-06" db="UniProtKB">
        <authorList>
            <consortium name="EnsemblMetazoa"/>
        </authorList>
    </citation>
    <scope>IDENTIFICATION</scope>
</reference>
<feature type="region of interest" description="Disordered" evidence="1">
    <location>
        <begin position="634"/>
        <end position="653"/>
    </location>
</feature>
<dbReference type="RefSeq" id="XP_008182684.1">
    <property type="nucleotide sequence ID" value="XM_008184462.3"/>
</dbReference>
<evidence type="ECO:0000313" key="3">
    <source>
        <dbReference type="Proteomes" id="UP000007819"/>
    </source>
</evidence>
<proteinExistence type="predicted"/>
<feature type="region of interest" description="Disordered" evidence="1">
    <location>
        <begin position="833"/>
        <end position="861"/>
    </location>
</feature>
<accession>A0A8R2F9I7</accession>
<feature type="region of interest" description="Disordered" evidence="1">
    <location>
        <begin position="1052"/>
        <end position="1138"/>
    </location>
</feature>
<evidence type="ECO:0000256" key="1">
    <source>
        <dbReference type="SAM" id="MobiDB-lite"/>
    </source>
</evidence>
<organism evidence="2 3">
    <name type="scientific">Acyrthosiphon pisum</name>
    <name type="common">Pea aphid</name>
    <dbReference type="NCBI Taxonomy" id="7029"/>
    <lineage>
        <taxon>Eukaryota</taxon>
        <taxon>Metazoa</taxon>
        <taxon>Ecdysozoa</taxon>
        <taxon>Arthropoda</taxon>
        <taxon>Hexapoda</taxon>
        <taxon>Insecta</taxon>
        <taxon>Pterygota</taxon>
        <taxon>Neoptera</taxon>
        <taxon>Paraneoptera</taxon>
        <taxon>Hemiptera</taxon>
        <taxon>Sternorrhyncha</taxon>
        <taxon>Aphidomorpha</taxon>
        <taxon>Aphidoidea</taxon>
        <taxon>Aphididae</taxon>
        <taxon>Macrosiphini</taxon>
        <taxon>Acyrthosiphon</taxon>
    </lineage>
</organism>
<feature type="compositionally biased region" description="Polar residues" evidence="1">
    <location>
        <begin position="940"/>
        <end position="951"/>
    </location>
</feature>
<feature type="compositionally biased region" description="Basic and acidic residues" evidence="1">
    <location>
        <begin position="1057"/>
        <end position="1066"/>
    </location>
</feature>
<evidence type="ECO:0000313" key="2">
    <source>
        <dbReference type="EnsemblMetazoa" id="XP_008182684.1"/>
    </source>
</evidence>
<dbReference type="GeneID" id="100571084"/>
<feature type="compositionally biased region" description="Polar residues" evidence="1">
    <location>
        <begin position="516"/>
        <end position="526"/>
    </location>
</feature>
<feature type="compositionally biased region" description="Basic and acidic residues" evidence="1">
    <location>
        <begin position="636"/>
        <end position="653"/>
    </location>
</feature>
<feature type="region of interest" description="Disordered" evidence="1">
    <location>
        <begin position="343"/>
        <end position="374"/>
    </location>
</feature>
<feature type="compositionally biased region" description="Polar residues" evidence="1">
    <location>
        <begin position="350"/>
        <end position="366"/>
    </location>
</feature>
<protein>
    <submittedName>
        <fullName evidence="2">Uncharacterized protein</fullName>
    </submittedName>
</protein>
<dbReference type="Proteomes" id="UP000007819">
    <property type="component" value="Chromosome A1"/>
</dbReference>
<dbReference type="OrthoDB" id="10250504at2759"/>
<name>A0A8R2F9I7_ACYPI</name>
<feature type="compositionally biased region" description="Basic and acidic residues" evidence="1">
    <location>
        <begin position="1122"/>
        <end position="1134"/>
    </location>
</feature>
<dbReference type="Gene3D" id="2.40.50.1060">
    <property type="match status" value="1"/>
</dbReference>
<dbReference type="AlphaFoldDB" id="A0A8R2F9I7"/>
<dbReference type="CTD" id="221830"/>